<feature type="transmembrane region" description="Helical" evidence="10">
    <location>
        <begin position="137"/>
        <end position="159"/>
    </location>
</feature>
<accession>A0A0R3RYS0</accession>
<keyword evidence="4" id="KW-0813">Transport</keyword>
<keyword evidence="5 10" id="KW-0812">Transmembrane</keyword>
<evidence type="ECO:0000313" key="12">
    <source>
        <dbReference type="WBParaSite" id="EEL_0000743401-mRNA-1"/>
    </source>
</evidence>
<keyword evidence="11" id="KW-1185">Reference proteome</keyword>
<evidence type="ECO:0000256" key="3">
    <source>
        <dbReference type="ARBA" id="ARBA00006203"/>
    </source>
</evidence>
<dbReference type="GO" id="GO:0005765">
    <property type="term" value="C:lysosomal membrane"/>
    <property type="evidence" value="ECO:0007669"/>
    <property type="project" value="UniProtKB-SubCell"/>
</dbReference>
<evidence type="ECO:0000313" key="11">
    <source>
        <dbReference type="Proteomes" id="UP000050640"/>
    </source>
</evidence>
<feature type="transmembrane region" description="Helical" evidence="10">
    <location>
        <begin position="12"/>
        <end position="32"/>
    </location>
</feature>
<evidence type="ECO:0000256" key="5">
    <source>
        <dbReference type="ARBA" id="ARBA00022692"/>
    </source>
</evidence>
<protein>
    <submittedName>
        <fullName evidence="12">7TM_GPCR_Srx domain-containing protein</fullName>
    </submittedName>
</protein>
<dbReference type="WBParaSite" id="EEL_0000743401-mRNA-1">
    <property type="protein sequence ID" value="EEL_0000743401-mRNA-1"/>
    <property type="gene ID" value="EEL_0000743401"/>
</dbReference>
<proteinExistence type="inferred from homology"/>
<comment type="subcellular location">
    <subcellularLocation>
        <location evidence="2">Endosome membrane</location>
        <topology evidence="2">Multi-pass membrane protein</topology>
    </subcellularLocation>
    <subcellularLocation>
        <location evidence="1">Lysosome membrane</location>
        <topology evidence="1">Multi-pass membrane protein</topology>
    </subcellularLocation>
</comment>
<dbReference type="GO" id="GO:0015232">
    <property type="term" value="F:heme transmembrane transporter activity"/>
    <property type="evidence" value="ECO:0007669"/>
    <property type="project" value="InterPro"/>
</dbReference>
<evidence type="ECO:0000256" key="9">
    <source>
        <dbReference type="ARBA" id="ARBA00023228"/>
    </source>
</evidence>
<evidence type="ECO:0000256" key="1">
    <source>
        <dbReference type="ARBA" id="ARBA00004155"/>
    </source>
</evidence>
<dbReference type="InterPro" id="IPR026218">
    <property type="entry name" value="HRG"/>
</dbReference>
<dbReference type="GO" id="GO:0005886">
    <property type="term" value="C:plasma membrane"/>
    <property type="evidence" value="ECO:0007669"/>
    <property type="project" value="TreeGrafter"/>
</dbReference>
<reference evidence="12" key="1">
    <citation type="submission" date="2017-02" db="UniProtKB">
        <authorList>
            <consortium name="WormBaseParasite"/>
        </authorList>
    </citation>
    <scope>IDENTIFICATION</scope>
</reference>
<keyword evidence="8 10" id="KW-0472">Membrane</keyword>
<evidence type="ECO:0000256" key="4">
    <source>
        <dbReference type="ARBA" id="ARBA00022448"/>
    </source>
</evidence>
<keyword evidence="9" id="KW-0458">Lysosome</keyword>
<evidence type="ECO:0000256" key="2">
    <source>
        <dbReference type="ARBA" id="ARBA00004337"/>
    </source>
</evidence>
<dbReference type="Pfam" id="PF16954">
    <property type="entry name" value="HRG"/>
    <property type="match status" value="1"/>
</dbReference>
<dbReference type="GO" id="GO:0010008">
    <property type="term" value="C:endosome membrane"/>
    <property type="evidence" value="ECO:0007669"/>
    <property type="project" value="UniProtKB-SubCell"/>
</dbReference>
<evidence type="ECO:0000256" key="7">
    <source>
        <dbReference type="ARBA" id="ARBA00022989"/>
    </source>
</evidence>
<organism evidence="11 12">
    <name type="scientific">Elaeophora elaphi</name>
    <dbReference type="NCBI Taxonomy" id="1147741"/>
    <lineage>
        <taxon>Eukaryota</taxon>
        <taxon>Metazoa</taxon>
        <taxon>Ecdysozoa</taxon>
        <taxon>Nematoda</taxon>
        <taxon>Chromadorea</taxon>
        <taxon>Rhabditida</taxon>
        <taxon>Spirurina</taxon>
        <taxon>Spiruromorpha</taxon>
        <taxon>Filarioidea</taxon>
        <taxon>Onchocercidae</taxon>
        <taxon>Elaeophora</taxon>
    </lineage>
</organism>
<keyword evidence="6" id="KW-0967">Endosome</keyword>
<comment type="similarity">
    <text evidence="3">Belongs to the HRG family.</text>
</comment>
<dbReference type="PANTHER" id="PTHR31525:SF1">
    <property type="entry name" value="HEME TRANSPORTER HRG1"/>
    <property type="match status" value="1"/>
</dbReference>
<evidence type="ECO:0000256" key="6">
    <source>
        <dbReference type="ARBA" id="ARBA00022753"/>
    </source>
</evidence>
<evidence type="ECO:0000256" key="10">
    <source>
        <dbReference type="SAM" id="Phobius"/>
    </source>
</evidence>
<dbReference type="Proteomes" id="UP000050640">
    <property type="component" value="Unplaced"/>
</dbReference>
<dbReference type="AlphaFoldDB" id="A0A0R3RYS0"/>
<dbReference type="GO" id="GO:0020037">
    <property type="term" value="F:heme binding"/>
    <property type="evidence" value="ECO:0007669"/>
    <property type="project" value="TreeGrafter"/>
</dbReference>
<dbReference type="PANTHER" id="PTHR31525">
    <property type="entry name" value="HEME TRANSPORTER HRG1"/>
    <property type="match status" value="1"/>
</dbReference>
<sequence>MALTYKMKIRLLWPVIGIVCGIMAGLCFAIIYQPMGFICDSAATLINMHENNSYMLFQNWSATVMAFMSSISALNLLLIHQKHIKGTLAMLSEVKIKFIFVINCILCVLCLAGVIVCLALAAIWHQNLTYKGLMNENLWITAVWFFMTFKWSMLSIWYIHRYSTQNVAAELFMRNFLDLSVKNNLRKEIFCVEDDLLERMGSYEV</sequence>
<keyword evidence="7 10" id="KW-1133">Transmembrane helix</keyword>
<feature type="transmembrane region" description="Helical" evidence="10">
    <location>
        <begin position="60"/>
        <end position="79"/>
    </location>
</feature>
<name>A0A0R3RYS0_9BILA</name>
<feature type="transmembrane region" description="Helical" evidence="10">
    <location>
        <begin position="100"/>
        <end position="125"/>
    </location>
</feature>
<evidence type="ECO:0000256" key="8">
    <source>
        <dbReference type="ARBA" id="ARBA00023136"/>
    </source>
</evidence>